<proteinExistence type="inferred from homology"/>
<dbReference type="EMBL" id="BAABEZ010000018">
    <property type="protein sequence ID" value="GAA4452839.1"/>
    <property type="molecule type" value="Genomic_DNA"/>
</dbReference>
<dbReference type="PANTHER" id="PTHR43284:SF1">
    <property type="entry name" value="ASPARAGINE SYNTHETASE"/>
    <property type="match status" value="1"/>
</dbReference>
<evidence type="ECO:0000256" key="7">
    <source>
        <dbReference type="ARBA" id="ARBA00048741"/>
    </source>
</evidence>
<accession>A0ABP8MNL2</accession>
<sequence length="619" mass="70608">MCGIFGAVVRRGADEAALKAATDQLQRRGPDAGGYYLSEDKRTFLGHRRLSIIDTSHAADQPMFSADGRFVIVYNGELYNFAELKSKLPQHHWRTSSDTEVLLELFARFGSDCFPWLNGIFAFAIYDTAEQKIFLCRDHLGIKPLFVFRTGDTLMFASELKAIVRANSRELTSNNFMISRKAVASFLHLGYIPEPMTIFRGVKKFPAGSFGVYDINAGTWDRKTYWDADNYYLRNPLSQESAVLPAFRDLLFASVERQMISDVPLGTFLSGGIDSSLVTALASKIAPKPVNTFSIGFEDPKHDESVFAEQIAKHLRTNHHTFKVSVQDVLDIVPDFFNLYDEPFADSSAFPTMLVSKLARQHVTVTLSGDGGDELFQGYGMYTWANRLSNPAVQVSRKLIGWGSSFMAERYQRAGLVANYPNSRNKKSHIFSQEQYLFSEREVADIMLKNTFDFSKFNEPVKRGTAAEQQAFWDLNHYLKDDLLVKVDRASMHYSLETRVPLLDKELVQFALNVPYDLKVSKELGTKHLMKRVLYELVPEQYFQRPKRGFSVPLASWLRNELRPMIEELLTQQQVDYAGLVSYRRVKALTDAFLGGKTYLYNRVWALLVLHLWKKTNNF</sequence>
<comment type="similarity">
    <text evidence="2">Belongs to the asparagine synthetase family.</text>
</comment>
<dbReference type="Gene3D" id="3.60.20.10">
    <property type="entry name" value="Glutamine Phosphoribosylpyrophosphate, subunit 1, domain 1"/>
    <property type="match status" value="1"/>
</dbReference>
<evidence type="ECO:0000313" key="10">
    <source>
        <dbReference type="Proteomes" id="UP001501410"/>
    </source>
</evidence>
<dbReference type="PROSITE" id="PS51278">
    <property type="entry name" value="GATASE_TYPE_2"/>
    <property type="match status" value="1"/>
</dbReference>
<dbReference type="SUPFAM" id="SSF56235">
    <property type="entry name" value="N-terminal nucleophile aminohydrolases (Ntn hydrolases)"/>
    <property type="match status" value="1"/>
</dbReference>
<name>A0ABP8MNL2_9BACT</name>
<dbReference type="InterPro" id="IPR051786">
    <property type="entry name" value="ASN_synthetase/amidase"/>
</dbReference>
<dbReference type="InterPro" id="IPR006426">
    <property type="entry name" value="Asn_synth_AEB"/>
</dbReference>
<dbReference type="InterPro" id="IPR014729">
    <property type="entry name" value="Rossmann-like_a/b/a_fold"/>
</dbReference>
<comment type="pathway">
    <text evidence="1">Amino-acid biosynthesis; L-asparagine biosynthesis; L-asparagine from L-aspartate (L-Gln route): step 1/1.</text>
</comment>
<reference evidence="10" key="1">
    <citation type="journal article" date="2019" name="Int. J. Syst. Evol. Microbiol.">
        <title>The Global Catalogue of Microorganisms (GCM) 10K type strain sequencing project: providing services to taxonomists for standard genome sequencing and annotation.</title>
        <authorList>
            <consortium name="The Broad Institute Genomics Platform"/>
            <consortium name="The Broad Institute Genome Sequencing Center for Infectious Disease"/>
            <person name="Wu L."/>
            <person name="Ma J."/>
        </authorList>
    </citation>
    <scope>NUCLEOTIDE SEQUENCE [LARGE SCALE GENOMIC DNA]</scope>
    <source>
        <strain evidence="10">JCM 31921</strain>
    </source>
</reference>
<protein>
    <recommendedName>
        <fullName evidence="3">asparagine synthase (glutamine-hydrolyzing)</fullName>
        <ecNumber evidence="3">6.3.5.4</ecNumber>
    </recommendedName>
</protein>
<dbReference type="InterPro" id="IPR029055">
    <property type="entry name" value="Ntn_hydrolases_N"/>
</dbReference>
<evidence type="ECO:0000256" key="3">
    <source>
        <dbReference type="ARBA" id="ARBA00012737"/>
    </source>
</evidence>
<evidence type="ECO:0000259" key="8">
    <source>
        <dbReference type="PROSITE" id="PS51278"/>
    </source>
</evidence>
<evidence type="ECO:0000313" key="9">
    <source>
        <dbReference type="EMBL" id="GAA4452839.1"/>
    </source>
</evidence>
<dbReference type="Pfam" id="PF13537">
    <property type="entry name" value="GATase_7"/>
    <property type="match status" value="1"/>
</dbReference>
<dbReference type="SUPFAM" id="SSF52402">
    <property type="entry name" value="Adenine nucleotide alpha hydrolases-like"/>
    <property type="match status" value="1"/>
</dbReference>
<comment type="caution">
    <text evidence="9">The sequence shown here is derived from an EMBL/GenBank/DDBJ whole genome shotgun (WGS) entry which is preliminary data.</text>
</comment>
<dbReference type="CDD" id="cd01991">
    <property type="entry name" value="Asn_synthase_B_C"/>
    <property type="match status" value="1"/>
</dbReference>
<dbReference type="EC" id="6.3.5.4" evidence="3"/>
<dbReference type="InterPro" id="IPR001962">
    <property type="entry name" value="Asn_synthase"/>
</dbReference>
<evidence type="ECO:0000256" key="5">
    <source>
        <dbReference type="ARBA" id="ARBA00022840"/>
    </source>
</evidence>
<keyword evidence="10" id="KW-1185">Reference proteome</keyword>
<dbReference type="NCBIfam" id="TIGR01536">
    <property type="entry name" value="asn_synth_AEB"/>
    <property type="match status" value="1"/>
</dbReference>
<evidence type="ECO:0000256" key="6">
    <source>
        <dbReference type="ARBA" id="ARBA00022962"/>
    </source>
</evidence>
<evidence type="ECO:0000256" key="1">
    <source>
        <dbReference type="ARBA" id="ARBA00005187"/>
    </source>
</evidence>
<evidence type="ECO:0000256" key="4">
    <source>
        <dbReference type="ARBA" id="ARBA00022741"/>
    </source>
</evidence>
<dbReference type="Proteomes" id="UP001501410">
    <property type="component" value="Unassembled WGS sequence"/>
</dbReference>
<comment type="catalytic activity">
    <reaction evidence="7">
        <text>L-aspartate + L-glutamine + ATP + H2O = L-asparagine + L-glutamate + AMP + diphosphate + H(+)</text>
        <dbReference type="Rhea" id="RHEA:12228"/>
        <dbReference type="ChEBI" id="CHEBI:15377"/>
        <dbReference type="ChEBI" id="CHEBI:15378"/>
        <dbReference type="ChEBI" id="CHEBI:29985"/>
        <dbReference type="ChEBI" id="CHEBI:29991"/>
        <dbReference type="ChEBI" id="CHEBI:30616"/>
        <dbReference type="ChEBI" id="CHEBI:33019"/>
        <dbReference type="ChEBI" id="CHEBI:58048"/>
        <dbReference type="ChEBI" id="CHEBI:58359"/>
        <dbReference type="ChEBI" id="CHEBI:456215"/>
        <dbReference type="EC" id="6.3.5.4"/>
    </reaction>
</comment>
<feature type="domain" description="Glutamine amidotransferase type-2" evidence="8">
    <location>
        <begin position="2"/>
        <end position="216"/>
    </location>
</feature>
<keyword evidence="5" id="KW-0067">ATP-binding</keyword>
<dbReference type="InterPro" id="IPR017932">
    <property type="entry name" value="GATase_2_dom"/>
</dbReference>
<dbReference type="PANTHER" id="PTHR43284">
    <property type="entry name" value="ASPARAGINE SYNTHETASE (GLUTAMINE-HYDROLYZING)"/>
    <property type="match status" value="1"/>
</dbReference>
<dbReference type="RefSeq" id="WP_344824059.1">
    <property type="nucleotide sequence ID" value="NZ_BAABEZ010000018.1"/>
</dbReference>
<dbReference type="Pfam" id="PF00733">
    <property type="entry name" value="Asn_synthase"/>
    <property type="match status" value="1"/>
</dbReference>
<keyword evidence="4" id="KW-0547">Nucleotide-binding</keyword>
<dbReference type="Gene3D" id="3.40.50.620">
    <property type="entry name" value="HUPs"/>
    <property type="match status" value="1"/>
</dbReference>
<gene>
    <name evidence="9" type="primary">asnB_1</name>
    <name evidence="9" type="ORF">GCM10023092_12380</name>
</gene>
<dbReference type="PIRSF" id="PIRSF001589">
    <property type="entry name" value="Asn_synthetase_glu-h"/>
    <property type="match status" value="1"/>
</dbReference>
<organism evidence="9 10">
    <name type="scientific">Rurimicrobium arvi</name>
    <dbReference type="NCBI Taxonomy" id="2049916"/>
    <lineage>
        <taxon>Bacteria</taxon>
        <taxon>Pseudomonadati</taxon>
        <taxon>Bacteroidota</taxon>
        <taxon>Chitinophagia</taxon>
        <taxon>Chitinophagales</taxon>
        <taxon>Chitinophagaceae</taxon>
        <taxon>Rurimicrobium</taxon>
    </lineage>
</organism>
<keyword evidence="6" id="KW-0315">Glutamine amidotransferase</keyword>
<evidence type="ECO:0000256" key="2">
    <source>
        <dbReference type="ARBA" id="ARBA00005752"/>
    </source>
</evidence>
<dbReference type="InterPro" id="IPR033738">
    <property type="entry name" value="AsnB_N"/>
</dbReference>
<dbReference type="CDD" id="cd00712">
    <property type="entry name" value="AsnB"/>
    <property type="match status" value="1"/>
</dbReference>